<name>A0AAD9VHL9_9HYME</name>
<organism evidence="1 2">
    <name type="scientific">Odynerus spinipes</name>
    <dbReference type="NCBI Taxonomy" id="1348599"/>
    <lineage>
        <taxon>Eukaryota</taxon>
        <taxon>Metazoa</taxon>
        <taxon>Ecdysozoa</taxon>
        <taxon>Arthropoda</taxon>
        <taxon>Hexapoda</taxon>
        <taxon>Insecta</taxon>
        <taxon>Pterygota</taxon>
        <taxon>Neoptera</taxon>
        <taxon>Endopterygota</taxon>
        <taxon>Hymenoptera</taxon>
        <taxon>Apocrita</taxon>
        <taxon>Aculeata</taxon>
        <taxon>Vespoidea</taxon>
        <taxon>Vespidae</taxon>
        <taxon>Eumeninae</taxon>
        <taxon>Odynerus</taxon>
    </lineage>
</organism>
<protein>
    <submittedName>
        <fullName evidence="1">Uncharacterized protein</fullName>
    </submittedName>
</protein>
<evidence type="ECO:0000313" key="1">
    <source>
        <dbReference type="EMBL" id="KAK2574804.1"/>
    </source>
</evidence>
<accession>A0AAD9VHL9</accession>
<gene>
    <name evidence="1" type="ORF">KPH14_012974</name>
</gene>
<proteinExistence type="predicted"/>
<dbReference type="EMBL" id="JAIFRP010004824">
    <property type="protein sequence ID" value="KAK2574804.1"/>
    <property type="molecule type" value="Genomic_DNA"/>
</dbReference>
<dbReference type="AlphaFoldDB" id="A0AAD9VHL9"/>
<keyword evidence="2" id="KW-1185">Reference proteome</keyword>
<reference evidence="1" key="2">
    <citation type="journal article" date="2023" name="Commun. Biol.">
        <title>Intrasexual cuticular hydrocarbon dimorphism in a wasp sheds light on hydrocarbon biosynthesis genes in Hymenoptera.</title>
        <authorList>
            <person name="Moris V.C."/>
            <person name="Podsiadlowski L."/>
            <person name="Martin S."/>
            <person name="Oeyen J.P."/>
            <person name="Donath A."/>
            <person name="Petersen M."/>
            <person name="Wilbrandt J."/>
            <person name="Misof B."/>
            <person name="Liedtke D."/>
            <person name="Thamm M."/>
            <person name="Scheiner R."/>
            <person name="Schmitt T."/>
            <person name="Niehuis O."/>
        </authorList>
    </citation>
    <scope>NUCLEOTIDE SEQUENCE</scope>
    <source>
        <strain evidence="1">GBR_01_08_01A</strain>
    </source>
</reference>
<feature type="non-terminal residue" evidence="1">
    <location>
        <position position="69"/>
    </location>
</feature>
<sequence length="69" mass="7660">MEYRKTVQAAQMASSSIGRDVTSSFAFMTGNYQSENENNKITLILDSGASDHLINTDKLFNSFVELQPP</sequence>
<dbReference type="Proteomes" id="UP001258017">
    <property type="component" value="Unassembled WGS sequence"/>
</dbReference>
<comment type="caution">
    <text evidence="1">The sequence shown here is derived from an EMBL/GenBank/DDBJ whole genome shotgun (WGS) entry which is preliminary data.</text>
</comment>
<reference evidence="1" key="1">
    <citation type="submission" date="2021-08" db="EMBL/GenBank/DDBJ databases">
        <authorList>
            <person name="Misof B."/>
            <person name="Oliver O."/>
            <person name="Podsiadlowski L."/>
            <person name="Donath A."/>
            <person name="Peters R."/>
            <person name="Mayer C."/>
            <person name="Rust J."/>
            <person name="Gunkel S."/>
            <person name="Lesny P."/>
            <person name="Martin S."/>
            <person name="Oeyen J.P."/>
            <person name="Petersen M."/>
            <person name="Panagiotis P."/>
            <person name="Wilbrandt J."/>
            <person name="Tanja T."/>
        </authorList>
    </citation>
    <scope>NUCLEOTIDE SEQUENCE</scope>
    <source>
        <strain evidence="1">GBR_01_08_01A</strain>
        <tissue evidence="1">Thorax + abdomen</tissue>
    </source>
</reference>
<evidence type="ECO:0000313" key="2">
    <source>
        <dbReference type="Proteomes" id="UP001258017"/>
    </source>
</evidence>